<dbReference type="InterPro" id="IPR036322">
    <property type="entry name" value="WD40_repeat_dom_sf"/>
</dbReference>
<evidence type="ECO:0000256" key="4">
    <source>
        <dbReference type="SAM" id="MobiDB-lite"/>
    </source>
</evidence>
<evidence type="ECO:0000256" key="2">
    <source>
        <dbReference type="ARBA" id="ARBA00022737"/>
    </source>
</evidence>
<dbReference type="PROSITE" id="PS50294">
    <property type="entry name" value="WD_REPEATS_REGION"/>
    <property type="match status" value="3"/>
</dbReference>
<feature type="repeat" description="WD" evidence="3">
    <location>
        <begin position="80"/>
        <end position="121"/>
    </location>
</feature>
<reference evidence="5" key="1">
    <citation type="submission" date="2014-11" db="EMBL/GenBank/DDBJ databases">
        <authorList>
            <person name="Otto D Thomas"/>
            <person name="Naeem Raeece"/>
        </authorList>
    </citation>
    <scope>NUCLEOTIDE SEQUENCE</scope>
</reference>
<dbReference type="PROSITE" id="PS50082">
    <property type="entry name" value="WD_REPEATS_2"/>
    <property type="match status" value="3"/>
</dbReference>
<feature type="compositionally biased region" description="Low complexity" evidence="4">
    <location>
        <begin position="1"/>
        <end position="13"/>
    </location>
</feature>
<dbReference type="PANTHER" id="PTHR19879">
    <property type="entry name" value="TRANSCRIPTION INITIATION FACTOR TFIID"/>
    <property type="match status" value="1"/>
</dbReference>
<keyword evidence="2" id="KW-0677">Repeat</keyword>
<evidence type="ECO:0000256" key="1">
    <source>
        <dbReference type="ARBA" id="ARBA00022574"/>
    </source>
</evidence>
<evidence type="ECO:0000256" key="3">
    <source>
        <dbReference type="PROSITE-ProRule" id="PRU00221"/>
    </source>
</evidence>
<dbReference type="InterPro" id="IPR020472">
    <property type="entry name" value="WD40_PAC1"/>
</dbReference>
<dbReference type="SMART" id="SM00320">
    <property type="entry name" value="WD40"/>
    <property type="match status" value="6"/>
</dbReference>
<dbReference type="InterPro" id="IPR001680">
    <property type="entry name" value="WD40_rpt"/>
</dbReference>
<name>A0A0G4HU66_9ALVE</name>
<dbReference type="AlphaFoldDB" id="A0A0G4HU66"/>
<dbReference type="PhylomeDB" id="A0A0G4HU66"/>
<feature type="repeat" description="WD" evidence="3">
    <location>
        <begin position="314"/>
        <end position="346"/>
    </location>
</feature>
<dbReference type="EMBL" id="CDMZ01003898">
    <property type="protein sequence ID" value="CEM47975.1"/>
    <property type="molecule type" value="Genomic_DNA"/>
</dbReference>
<evidence type="ECO:0000313" key="5">
    <source>
        <dbReference type="EMBL" id="CEM47975.1"/>
    </source>
</evidence>
<accession>A0A0G4HU66</accession>
<feature type="repeat" description="WD" evidence="3">
    <location>
        <begin position="131"/>
        <end position="163"/>
    </location>
</feature>
<proteinExistence type="predicted"/>
<dbReference type="VEuPathDB" id="CryptoDB:Cvel_31760"/>
<dbReference type="PRINTS" id="PR00320">
    <property type="entry name" value="GPROTEINBRPT"/>
</dbReference>
<feature type="region of interest" description="Disordered" evidence="4">
    <location>
        <begin position="217"/>
        <end position="236"/>
    </location>
</feature>
<dbReference type="SUPFAM" id="SSF50978">
    <property type="entry name" value="WD40 repeat-like"/>
    <property type="match status" value="1"/>
</dbReference>
<sequence length="351" mass="36813">MGSACGAGSQSGAVHDPSKVKTPGAAGDQALRVLRMETPISSLHWDETGSRVGFTDGHKEAKVWLTDEGDTRGAVDHFKVGGHSAPVTVLVFSPNGKFLLSAGRDGMIIIWLLDTGEKGGEMDVPKLSLSATEGTREIRALAFAGEGKLLLSSSWDSFIRLWDPSKSLLLKEVQKDLPQVVSMQIDLKGRSLLVCNTKGDIQVWDVKSFDTLLEVQHGAPSSPEASEGEPDGSSCSPAIFSPTGASIISGGGPEAQTAVRVWEAANAQLRFSIQVNSAPRSLGVSPQGRFVAAGLENGEVAVCDLESKSVLKTLKGHTGPVLSVGFRTDGRILATGGADGTVQLWQTGGKL</sequence>
<dbReference type="InterPro" id="IPR015943">
    <property type="entry name" value="WD40/YVTN_repeat-like_dom_sf"/>
</dbReference>
<keyword evidence="1 3" id="KW-0853">WD repeat</keyword>
<dbReference type="PANTHER" id="PTHR19879:SF9">
    <property type="entry name" value="TRANSCRIPTION INITIATION FACTOR TFIID SUBUNIT 5"/>
    <property type="match status" value="1"/>
</dbReference>
<feature type="region of interest" description="Disordered" evidence="4">
    <location>
        <begin position="1"/>
        <end position="27"/>
    </location>
</feature>
<protein>
    <submittedName>
        <fullName evidence="5">Uncharacterized protein</fullName>
    </submittedName>
</protein>
<dbReference type="Pfam" id="PF00400">
    <property type="entry name" value="WD40"/>
    <property type="match status" value="3"/>
</dbReference>
<dbReference type="Gene3D" id="2.130.10.10">
    <property type="entry name" value="YVTN repeat-like/Quinoprotein amine dehydrogenase"/>
    <property type="match status" value="2"/>
</dbReference>
<gene>
    <name evidence="5" type="ORF">Cvel_31760</name>
</gene>
<organism evidence="5">
    <name type="scientific">Chromera velia CCMP2878</name>
    <dbReference type="NCBI Taxonomy" id="1169474"/>
    <lineage>
        <taxon>Eukaryota</taxon>
        <taxon>Sar</taxon>
        <taxon>Alveolata</taxon>
        <taxon>Colpodellida</taxon>
        <taxon>Chromeraceae</taxon>
        <taxon>Chromera</taxon>
    </lineage>
</organism>